<dbReference type="InterPro" id="IPR053924">
    <property type="entry name" value="RecX_HTH_2nd"/>
</dbReference>
<proteinExistence type="inferred from homology"/>
<organism evidence="9 10">
    <name type="scientific">Halioglobus japonicus</name>
    <dbReference type="NCBI Taxonomy" id="930805"/>
    <lineage>
        <taxon>Bacteria</taxon>
        <taxon>Pseudomonadati</taxon>
        <taxon>Pseudomonadota</taxon>
        <taxon>Gammaproteobacteria</taxon>
        <taxon>Cellvibrionales</taxon>
        <taxon>Halieaceae</taxon>
        <taxon>Halioglobus</taxon>
    </lineage>
</organism>
<dbReference type="RefSeq" id="WP_102106089.1">
    <property type="nucleotide sequence ID" value="NZ_BMYL01000001.1"/>
</dbReference>
<evidence type="ECO:0000256" key="4">
    <source>
        <dbReference type="ARBA" id="ARBA00022490"/>
    </source>
</evidence>
<comment type="subcellular location">
    <subcellularLocation>
        <location evidence="1 5">Cytoplasm</location>
    </subcellularLocation>
</comment>
<dbReference type="InterPro" id="IPR036388">
    <property type="entry name" value="WH-like_DNA-bd_sf"/>
</dbReference>
<evidence type="ECO:0000259" key="7">
    <source>
        <dbReference type="Pfam" id="PF21981"/>
    </source>
</evidence>
<dbReference type="Pfam" id="PF02631">
    <property type="entry name" value="RecX_HTH2"/>
    <property type="match status" value="1"/>
</dbReference>
<dbReference type="EMBL" id="PKUR01000001">
    <property type="protein sequence ID" value="PLW88124.1"/>
    <property type="molecule type" value="Genomic_DNA"/>
</dbReference>
<evidence type="ECO:0000256" key="1">
    <source>
        <dbReference type="ARBA" id="ARBA00004496"/>
    </source>
</evidence>
<feature type="domain" description="RecX third three-helical" evidence="7">
    <location>
        <begin position="120"/>
        <end position="157"/>
    </location>
</feature>
<evidence type="ECO:0000256" key="3">
    <source>
        <dbReference type="ARBA" id="ARBA00018111"/>
    </source>
</evidence>
<name>A0AAP8SQ22_9GAMM</name>
<sequence length="164" mass="19520">MSERWQQDEDSDGEFDQLTAINPNDIRIAAMDLLARREHSRRELKQKLLKRFKADDLIETQLDRLIEDNLQSDARYAESFLRQRMNRGHGPMRIRQEMRQKGISDSEIALAMEEEAPDWFALAEATYQRKFGALPPEDIKEKAKRSRFMQYRGYALDHYQHLFD</sequence>
<gene>
    <name evidence="5" type="primary">recX</name>
    <name evidence="9" type="ORF">C0029_01905</name>
</gene>
<dbReference type="PANTHER" id="PTHR33602:SF1">
    <property type="entry name" value="REGULATORY PROTEIN RECX FAMILY PROTEIN"/>
    <property type="match status" value="1"/>
</dbReference>
<evidence type="ECO:0000313" key="10">
    <source>
        <dbReference type="Proteomes" id="UP000235162"/>
    </source>
</evidence>
<keyword evidence="10" id="KW-1185">Reference proteome</keyword>
<evidence type="ECO:0000256" key="5">
    <source>
        <dbReference type="HAMAP-Rule" id="MF_01114"/>
    </source>
</evidence>
<dbReference type="Pfam" id="PF21982">
    <property type="entry name" value="RecX_HTH1"/>
    <property type="match status" value="1"/>
</dbReference>
<evidence type="ECO:0000259" key="6">
    <source>
        <dbReference type="Pfam" id="PF02631"/>
    </source>
</evidence>
<dbReference type="GO" id="GO:0005737">
    <property type="term" value="C:cytoplasm"/>
    <property type="evidence" value="ECO:0007669"/>
    <property type="project" value="UniProtKB-SubCell"/>
</dbReference>
<dbReference type="AlphaFoldDB" id="A0AAP8SQ22"/>
<comment type="function">
    <text evidence="5">Modulates RecA activity.</text>
</comment>
<keyword evidence="4 5" id="KW-0963">Cytoplasm</keyword>
<protein>
    <recommendedName>
        <fullName evidence="3 5">Regulatory protein RecX</fullName>
    </recommendedName>
</protein>
<dbReference type="Proteomes" id="UP000235162">
    <property type="component" value="Unassembled WGS sequence"/>
</dbReference>
<feature type="domain" description="RecX first three-helical" evidence="8">
    <location>
        <begin position="29"/>
        <end position="65"/>
    </location>
</feature>
<accession>A0AAP8SQ22</accession>
<evidence type="ECO:0000256" key="2">
    <source>
        <dbReference type="ARBA" id="ARBA00009695"/>
    </source>
</evidence>
<feature type="domain" description="RecX second three-helical" evidence="6">
    <location>
        <begin position="72"/>
        <end position="112"/>
    </location>
</feature>
<dbReference type="InterPro" id="IPR053926">
    <property type="entry name" value="RecX_HTH_1st"/>
</dbReference>
<comment type="caution">
    <text evidence="9">The sequence shown here is derived from an EMBL/GenBank/DDBJ whole genome shotgun (WGS) entry which is preliminary data.</text>
</comment>
<evidence type="ECO:0000313" key="9">
    <source>
        <dbReference type="EMBL" id="PLW88124.1"/>
    </source>
</evidence>
<evidence type="ECO:0000259" key="8">
    <source>
        <dbReference type="Pfam" id="PF21982"/>
    </source>
</evidence>
<dbReference type="GO" id="GO:0006282">
    <property type="term" value="P:regulation of DNA repair"/>
    <property type="evidence" value="ECO:0007669"/>
    <property type="project" value="UniProtKB-UniRule"/>
</dbReference>
<dbReference type="Gene3D" id="1.10.10.10">
    <property type="entry name" value="Winged helix-like DNA-binding domain superfamily/Winged helix DNA-binding domain"/>
    <property type="match status" value="3"/>
</dbReference>
<dbReference type="InterPro" id="IPR053925">
    <property type="entry name" value="RecX_HTH_3rd"/>
</dbReference>
<dbReference type="PANTHER" id="PTHR33602">
    <property type="entry name" value="REGULATORY PROTEIN RECX FAMILY PROTEIN"/>
    <property type="match status" value="1"/>
</dbReference>
<comment type="similarity">
    <text evidence="2 5">Belongs to the RecX family.</text>
</comment>
<dbReference type="HAMAP" id="MF_01114">
    <property type="entry name" value="RecX"/>
    <property type="match status" value="1"/>
</dbReference>
<reference evidence="9 10" key="1">
    <citation type="submission" date="2018-01" db="EMBL/GenBank/DDBJ databases">
        <title>The draft genome sequence of Halioglobus japonicus S1-36.</title>
        <authorList>
            <person name="Du Z.-J."/>
            <person name="Shi M.-J."/>
        </authorList>
    </citation>
    <scope>NUCLEOTIDE SEQUENCE [LARGE SCALE GENOMIC DNA]</scope>
    <source>
        <strain evidence="9 10">S1-36</strain>
    </source>
</reference>
<dbReference type="Pfam" id="PF21981">
    <property type="entry name" value="RecX_HTH3"/>
    <property type="match status" value="1"/>
</dbReference>
<dbReference type="InterPro" id="IPR003783">
    <property type="entry name" value="Regulatory_RecX"/>
</dbReference>